<keyword evidence="1" id="KW-0472">Membrane</keyword>
<dbReference type="AlphaFoldDB" id="A0A2P2E7L1"/>
<sequence length="110" mass="11523">MSDTLTKGHESPAYLTEKMAKITIKSDKTQPLSLALIGLGAIFVLAGPWLSGDAESLSQALSTWCQHGATNSPQGLWQALVQEASRHCAYCYLGAAMIGTGLATGLSKQG</sequence>
<keyword evidence="1" id="KW-0812">Transmembrane</keyword>
<dbReference type="RefSeq" id="WP_108983947.1">
    <property type="nucleotide sequence ID" value="NZ_BFBR01000002.1"/>
</dbReference>
<protein>
    <submittedName>
        <fullName evidence="2">Uncharacterized protein</fullName>
    </submittedName>
</protein>
<dbReference type="Proteomes" id="UP000245086">
    <property type="component" value="Unassembled WGS sequence"/>
</dbReference>
<keyword evidence="3" id="KW-1185">Reference proteome</keyword>
<feature type="transmembrane region" description="Helical" evidence="1">
    <location>
        <begin position="31"/>
        <end position="50"/>
    </location>
</feature>
<dbReference type="EMBL" id="BFBR01000002">
    <property type="protein sequence ID" value="GBF57052.1"/>
    <property type="molecule type" value="Genomic_DNA"/>
</dbReference>
<keyword evidence="1" id="KW-1133">Transmembrane helix</keyword>
<accession>A0A2P2E7L1</accession>
<proteinExistence type="predicted"/>
<organism evidence="2 3">
    <name type="scientific">Candidatus Phycosocius bacilliformis</name>
    <dbReference type="NCBI Taxonomy" id="1445552"/>
    <lineage>
        <taxon>Bacteria</taxon>
        <taxon>Pseudomonadati</taxon>
        <taxon>Pseudomonadota</taxon>
        <taxon>Alphaproteobacteria</taxon>
        <taxon>Caulobacterales</taxon>
        <taxon>Caulobacterales incertae sedis</taxon>
        <taxon>Candidatus Phycosocius</taxon>
    </lineage>
</organism>
<evidence type="ECO:0000313" key="2">
    <source>
        <dbReference type="EMBL" id="GBF57052.1"/>
    </source>
</evidence>
<comment type="caution">
    <text evidence="2">The sequence shown here is derived from an EMBL/GenBank/DDBJ whole genome shotgun (WGS) entry which is preliminary data.</text>
</comment>
<reference evidence="2" key="1">
    <citation type="journal article" date="2018" name="Genome Announc.">
        <title>Draft Genome Sequence of "Candidatus Phycosocius bacilliformis," an Alphaproteobacterial Ectosymbiont of the Hydrocarbon-Producing Green Alga Botryococcus braunii.</title>
        <authorList>
            <person name="Tanabe Y."/>
            <person name="Yamaguchi H."/>
            <person name="Watanabe M.M."/>
        </authorList>
    </citation>
    <scope>NUCLEOTIDE SEQUENCE [LARGE SCALE GENOMIC DNA]</scope>
    <source>
        <strain evidence="2">BOTRYCO-2</strain>
    </source>
</reference>
<evidence type="ECO:0000313" key="3">
    <source>
        <dbReference type="Proteomes" id="UP000245086"/>
    </source>
</evidence>
<name>A0A2P2E7L1_9PROT</name>
<evidence type="ECO:0000256" key="1">
    <source>
        <dbReference type="SAM" id="Phobius"/>
    </source>
</evidence>
<gene>
    <name evidence="2" type="ORF">PbB2_00711</name>
</gene>